<dbReference type="InterPro" id="IPR005119">
    <property type="entry name" value="LysR_subst-bd"/>
</dbReference>
<dbReference type="PANTHER" id="PTHR30579">
    <property type="entry name" value="TRANSCRIPTIONAL REGULATOR"/>
    <property type="match status" value="1"/>
</dbReference>
<evidence type="ECO:0000256" key="1">
    <source>
        <dbReference type="ARBA" id="ARBA00009437"/>
    </source>
</evidence>
<keyword evidence="2" id="KW-0805">Transcription regulation</keyword>
<comment type="caution">
    <text evidence="6">The sequence shown here is derived from an EMBL/GenBank/DDBJ whole genome shotgun (WGS) entry which is preliminary data.</text>
</comment>
<comment type="similarity">
    <text evidence="1">Belongs to the LysR transcriptional regulatory family.</text>
</comment>
<proteinExistence type="inferred from homology"/>
<dbReference type="Gene3D" id="3.40.190.10">
    <property type="entry name" value="Periplasmic binding protein-like II"/>
    <property type="match status" value="2"/>
</dbReference>
<organism evidence="6 7">
    <name type="scientific">Methylobacterium isbiliense</name>
    <dbReference type="NCBI Taxonomy" id="315478"/>
    <lineage>
        <taxon>Bacteria</taxon>
        <taxon>Pseudomonadati</taxon>
        <taxon>Pseudomonadota</taxon>
        <taxon>Alphaproteobacteria</taxon>
        <taxon>Hyphomicrobiales</taxon>
        <taxon>Methylobacteriaceae</taxon>
        <taxon>Methylobacterium</taxon>
    </lineage>
</organism>
<dbReference type="InterPro" id="IPR036388">
    <property type="entry name" value="WH-like_DNA-bd_sf"/>
</dbReference>
<evidence type="ECO:0000313" key="6">
    <source>
        <dbReference type="EMBL" id="GJE03846.1"/>
    </source>
</evidence>
<dbReference type="SUPFAM" id="SSF46785">
    <property type="entry name" value="Winged helix' DNA-binding domain"/>
    <property type="match status" value="1"/>
</dbReference>
<dbReference type="InterPro" id="IPR000847">
    <property type="entry name" value="LysR_HTH_N"/>
</dbReference>
<dbReference type="PANTHER" id="PTHR30579:SF7">
    <property type="entry name" value="HTH-TYPE TRANSCRIPTIONAL REGULATOR LRHA-RELATED"/>
    <property type="match status" value="1"/>
</dbReference>
<evidence type="ECO:0000256" key="2">
    <source>
        <dbReference type="ARBA" id="ARBA00023015"/>
    </source>
</evidence>
<dbReference type="InterPro" id="IPR036390">
    <property type="entry name" value="WH_DNA-bd_sf"/>
</dbReference>
<accession>A0ABQ4SQ89</accession>
<keyword evidence="4" id="KW-0804">Transcription</keyword>
<dbReference type="Proteomes" id="UP001055153">
    <property type="component" value="Unassembled WGS sequence"/>
</dbReference>
<dbReference type="PRINTS" id="PR00039">
    <property type="entry name" value="HTHLYSR"/>
</dbReference>
<dbReference type="PROSITE" id="PS50931">
    <property type="entry name" value="HTH_LYSR"/>
    <property type="match status" value="1"/>
</dbReference>
<evidence type="ECO:0000256" key="4">
    <source>
        <dbReference type="ARBA" id="ARBA00023163"/>
    </source>
</evidence>
<sequence>MTVGMTRLIDPTLLRTLAAVARSRSFSRAAQQLGLRQSTVSQHVQRLEAQLGRRLIARDTHSVEPTPEGEAVLGFARTVLDAHERLERTLGGGAVRGKLRFGASEDFVQTRLAEVLRDFRASYPSVDLELTVSLTSLLTGQAERGELDLFLGKRLVGETQGLLVRRDRLVWVGLPGLAPGRDEPVPFITFPAPSVTRSLVLDAFARESRAWRITCTCASLSGLRAAALAGLGLMVQARSLIPEGLTELHDADLPRLSDVEFILAGPGLNREPGRTLAHEILHAGIWD</sequence>
<dbReference type="SUPFAM" id="SSF53850">
    <property type="entry name" value="Periplasmic binding protein-like II"/>
    <property type="match status" value="1"/>
</dbReference>
<feature type="domain" description="HTH lysR-type" evidence="5">
    <location>
        <begin position="9"/>
        <end position="66"/>
    </location>
</feature>
<dbReference type="Pfam" id="PF03466">
    <property type="entry name" value="LysR_substrate"/>
    <property type="match status" value="1"/>
</dbReference>
<reference evidence="6" key="2">
    <citation type="submission" date="2021-08" db="EMBL/GenBank/DDBJ databases">
        <authorList>
            <person name="Tani A."/>
            <person name="Ola A."/>
            <person name="Ogura Y."/>
            <person name="Katsura K."/>
            <person name="Hayashi T."/>
        </authorList>
    </citation>
    <scope>NUCLEOTIDE SEQUENCE</scope>
    <source>
        <strain evidence="6">DSM 17168</strain>
    </source>
</reference>
<keyword evidence="7" id="KW-1185">Reference proteome</keyword>
<evidence type="ECO:0000259" key="5">
    <source>
        <dbReference type="PROSITE" id="PS50931"/>
    </source>
</evidence>
<evidence type="ECO:0000256" key="3">
    <source>
        <dbReference type="ARBA" id="ARBA00023125"/>
    </source>
</evidence>
<gene>
    <name evidence="6" type="primary">hdfR_8</name>
    <name evidence="6" type="ORF">GMJLKIPL_5803</name>
</gene>
<keyword evidence="3" id="KW-0238">DNA-binding</keyword>
<dbReference type="Pfam" id="PF00126">
    <property type="entry name" value="HTH_1"/>
    <property type="match status" value="1"/>
</dbReference>
<dbReference type="InterPro" id="IPR050176">
    <property type="entry name" value="LTTR"/>
</dbReference>
<reference evidence="6" key="1">
    <citation type="journal article" date="2021" name="Front. Microbiol.">
        <title>Comprehensive Comparative Genomics and Phenotyping of Methylobacterium Species.</title>
        <authorList>
            <person name="Alessa O."/>
            <person name="Ogura Y."/>
            <person name="Fujitani Y."/>
            <person name="Takami H."/>
            <person name="Hayashi T."/>
            <person name="Sahin N."/>
            <person name="Tani A."/>
        </authorList>
    </citation>
    <scope>NUCLEOTIDE SEQUENCE</scope>
    <source>
        <strain evidence="6">DSM 17168</strain>
    </source>
</reference>
<dbReference type="EMBL" id="BPQQ01000092">
    <property type="protein sequence ID" value="GJE03846.1"/>
    <property type="molecule type" value="Genomic_DNA"/>
</dbReference>
<dbReference type="Gene3D" id="1.10.10.10">
    <property type="entry name" value="Winged helix-like DNA-binding domain superfamily/Winged helix DNA-binding domain"/>
    <property type="match status" value="1"/>
</dbReference>
<protein>
    <submittedName>
        <fullName evidence="6">HTH-type transcriptional regulator HdfR</fullName>
    </submittedName>
</protein>
<name>A0ABQ4SQ89_9HYPH</name>
<evidence type="ECO:0000313" key="7">
    <source>
        <dbReference type="Proteomes" id="UP001055153"/>
    </source>
</evidence>